<dbReference type="Gene3D" id="1.20.1280.50">
    <property type="match status" value="1"/>
</dbReference>
<dbReference type="FunFam" id="1.20.1280.50:FF:000023">
    <property type="entry name" value="F-box/LRR-repeat protein 4"/>
    <property type="match status" value="1"/>
</dbReference>
<feature type="domain" description="Transport inhibitor response 1" evidence="2">
    <location>
        <begin position="71"/>
        <end position="117"/>
    </location>
</feature>
<keyword evidence="4" id="KW-1185">Reference proteome</keyword>
<dbReference type="Pfam" id="PF18511">
    <property type="entry name" value="F-box_5"/>
    <property type="match status" value="1"/>
</dbReference>
<dbReference type="Pfam" id="PF18791">
    <property type="entry name" value="Transp_inhibit"/>
    <property type="match status" value="1"/>
</dbReference>
<dbReference type="Proteomes" id="UP000734854">
    <property type="component" value="Unassembled WGS sequence"/>
</dbReference>
<proteinExistence type="predicted"/>
<evidence type="ECO:0000259" key="1">
    <source>
        <dbReference type="Pfam" id="PF18511"/>
    </source>
</evidence>
<evidence type="ECO:0000313" key="4">
    <source>
        <dbReference type="Proteomes" id="UP000734854"/>
    </source>
</evidence>
<dbReference type="EMBL" id="JACMSC010000003">
    <property type="protein sequence ID" value="KAG6530473.1"/>
    <property type="molecule type" value="Genomic_DNA"/>
</dbReference>
<name>A0A8J5HM15_ZINOF</name>
<evidence type="ECO:0000259" key="2">
    <source>
        <dbReference type="Pfam" id="PF18791"/>
    </source>
</evidence>
<sequence>MSARTLNRVMSFGISDLALEFVLGYVDDPRDREAVSLVCKKWYQIDALSRKHVTIAICYSTSPGRLRRRFPNLESLQLKGKPRAAMFNLIPEDWGGYVGPWIREIAEAFNCLKSLHLRRMIVKDEDIRVLVKARGHMLESLKLDKCSGLSTDGLLLVARSCRFTGIWIGSVGLYYFSLVEFGNQVFGFDIWLIHLEPHGPSPAHDLFLAKVGSDRGDYGLDSGEIGCLRILSLEESSISGNDAKWIHELAVNNSVLETLNFYMTELRVAPEDLELLAKNCRSLVSLKISECDISYLISFFLIATKLEEFGGGSFNDQVGDLDKYMKIQFPPKLCCVGLIFMGKNEMEILFPFAAALKKLDLQYTFLSTEDHCQLIQRCPNLEVLEVRDVIGDRGLEVVAQTCKKLRRLRIERGDDDQGLEDEQGCVSQAGLSSLAQGCLELEYLAVYVSDITNAALECLGTYSKNLCDFRLVLLDREQRITDLPLDNGVRALLKGCAKIRRFALYLRPGGLSDVGLGYIGQYSNNVRWILMGNIGESDRGLLRFSQGCPRLQKLELRSCCFTERALAMAALRLPSLRYLWVQGYVASPFGNDLLLMARAFWNIEFIPPKHDVNETEDRRGNIESQAQILAYYSLAGKRVDCPDSVIPLHPA</sequence>
<dbReference type="InterPro" id="IPR006553">
    <property type="entry name" value="Leu-rich_rpt_Cys-con_subtyp"/>
</dbReference>
<reference evidence="3 4" key="1">
    <citation type="submission" date="2020-08" db="EMBL/GenBank/DDBJ databases">
        <title>Plant Genome Project.</title>
        <authorList>
            <person name="Zhang R.-G."/>
        </authorList>
    </citation>
    <scope>NUCLEOTIDE SEQUENCE [LARGE SCALE GENOMIC DNA]</scope>
    <source>
        <tissue evidence="3">Rhizome</tissue>
    </source>
</reference>
<feature type="domain" description="COI1 F-box" evidence="1">
    <location>
        <begin position="13"/>
        <end position="52"/>
    </location>
</feature>
<evidence type="ECO:0000313" key="3">
    <source>
        <dbReference type="EMBL" id="KAG6530473.1"/>
    </source>
</evidence>
<dbReference type="FunFam" id="3.80.10.10:FF:000124">
    <property type="entry name" value="Coronatine-insensitive protein 1"/>
    <property type="match status" value="1"/>
</dbReference>
<dbReference type="InterPro" id="IPR041101">
    <property type="entry name" value="Transp_inhibit"/>
</dbReference>
<protein>
    <recommendedName>
        <fullName evidence="5">Coronatine-insensitive protein 1</fullName>
    </recommendedName>
</protein>
<dbReference type="SUPFAM" id="SSF52047">
    <property type="entry name" value="RNI-like"/>
    <property type="match status" value="1"/>
</dbReference>
<dbReference type="PANTHER" id="PTHR16134:SF43">
    <property type="entry name" value="CORONATINE-INSENSITIVE PROTEIN 1"/>
    <property type="match status" value="1"/>
</dbReference>
<dbReference type="AlphaFoldDB" id="A0A8J5HM15"/>
<dbReference type="InterPro" id="IPR041567">
    <property type="entry name" value="COI1_F-box"/>
</dbReference>
<dbReference type="Gene3D" id="3.80.10.10">
    <property type="entry name" value="Ribonuclease Inhibitor"/>
    <property type="match status" value="1"/>
</dbReference>
<dbReference type="SMART" id="SM00367">
    <property type="entry name" value="LRR_CC"/>
    <property type="match status" value="5"/>
</dbReference>
<comment type="caution">
    <text evidence="3">The sequence shown here is derived from an EMBL/GenBank/DDBJ whole genome shotgun (WGS) entry which is preliminary data.</text>
</comment>
<dbReference type="InterPro" id="IPR032675">
    <property type="entry name" value="LRR_dom_sf"/>
</dbReference>
<dbReference type="CDD" id="cd22159">
    <property type="entry name" value="F-box_AtTIR1-like"/>
    <property type="match status" value="1"/>
</dbReference>
<accession>A0A8J5HM15</accession>
<evidence type="ECO:0008006" key="5">
    <source>
        <dbReference type="Google" id="ProtNLM"/>
    </source>
</evidence>
<organism evidence="3 4">
    <name type="scientific">Zingiber officinale</name>
    <name type="common">Ginger</name>
    <name type="synonym">Amomum zingiber</name>
    <dbReference type="NCBI Taxonomy" id="94328"/>
    <lineage>
        <taxon>Eukaryota</taxon>
        <taxon>Viridiplantae</taxon>
        <taxon>Streptophyta</taxon>
        <taxon>Embryophyta</taxon>
        <taxon>Tracheophyta</taxon>
        <taxon>Spermatophyta</taxon>
        <taxon>Magnoliopsida</taxon>
        <taxon>Liliopsida</taxon>
        <taxon>Zingiberales</taxon>
        <taxon>Zingiberaceae</taxon>
        <taxon>Zingiber</taxon>
    </lineage>
</organism>
<gene>
    <name evidence="3" type="ORF">ZIOFF_012712</name>
</gene>
<dbReference type="PANTHER" id="PTHR16134">
    <property type="entry name" value="F-BOX/TPR REPEAT PROTEIN POF3"/>
    <property type="match status" value="1"/>
</dbReference>